<keyword evidence="1" id="KW-0812">Transmembrane</keyword>
<evidence type="ECO:0008006" key="4">
    <source>
        <dbReference type="Google" id="ProtNLM"/>
    </source>
</evidence>
<dbReference type="EMBL" id="CP139558">
    <property type="protein sequence ID" value="WPU93752.1"/>
    <property type="molecule type" value="Genomic_DNA"/>
</dbReference>
<evidence type="ECO:0000313" key="2">
    <source>
        <dbReference type="EMBL" id="WPU93752.1"/>
    </source>
</evidence>
<name>A0ABZ0TKS4_9SPHI</name>
<proteinExistence type="predicted"/>
<evidence type="ECO:0000313" key="3">
    <source>
        <dbReference type="Proteomes" id="UP001324380"/>
    </source>
</evidence>
<feature type="transmembrane region" description="Helical" evidence="1">
    <location>
        <begin position="41"/>
        <end position="63"/>
    </location>
</feature>
<evidence type="ECO:0000256" key="1">
    <source>
        <dbReference type="SAM" id="Phobius"/>
    </source>
</evidence>
<keyword evidence="3" id="KW-1185">Reference proteome</keyword>
<feature type="transmembrane region" description="Helical" evidence="1">
    <location>
        <begin position="177"/>
        <end position="196"/>
    </location>
</feature>
<sequence length="311" mass="36768">MEEVTSRRHWKKFYLNVFILTLYFLLLAFVTTFLYKEALTVAGEIFIILISSCLVIMAVYTIIRYFKNIPKFHVNTNSIKFTRKNALFWKDLERVQLSGKQPFSFMLDYPREGMMLKFKGSREIYLYDDMYANTAAVKQFITRHILNKSYKPSIITKANKLPLNNEQFVWYEGRQLLNFRGAVLWLVLGLLLYAIITASHVSLMVFLFGVGVVCFWAFSAFMYCFGTSDDCIMVRNPNLFWAKTKYRLTDIQEVVFEQQHSKMPYSLRIITNDFKSDLYMAGTLSGRKWRQLQKDLEGKYIKVRNELYFDI</sequence>
<dbReference type="RefSeq" id="WP_321562883.1">
    <property type="nucleotide sequence ID" value="NZ_CP139558.1"/>
</dbReference>
<dbReference type="Proteomes" id="UP001324380">
    <property type="component" value="Chromosome"/>
</dbReference>
<gene>
    <name evidence="2" type="ORF">SNE25_31015</name>
</gene>
<protein>
    <recommendedName>
        <fullName evidence="4">PH domain-containing protein</fullName>
    </recommendedName>
</protein>
<feature type="transmembrane region" description="Helical" evidence="1">
    <location>
        <begin position="12"/>
        <end position="35"/>
    </location>
</feature>
<feature type="transmembrane region" description="Helical" evidence="1">
    <location>
        <begin position="202"/>
        <end position="225"/>
    </location>
</feature>
<accession>A0ABZ0TKS4</accession>
<reference evidence="2 3" key="1">
    <citation type="submission" date="2023-11" db="EMBL/GenBank/DDBJ databases">
        <title>Analysis of the Genomes of Mucilaginibacter gossypii cycad 4 and M. sabulilitoris SNA2: microbes with the potential for plant growth promotion.</title>
        <authorList>
            <person name="Hirsch A.M."/>
            <person name="Humm E."/>
            <person name="Rubbi M."/>
            <person name="Del Vecchio G."/>
            <person name="Ha S.M."/>
            <person name="Pellegrini M."/>
            <person name="Gunsalus R.P."/>
        </authorList>
    </citation>
    <scope>NUCLEOTIDE SEQUENCE [LARGE SCALE GENOMIC DNA]</scope>
    <source>
        <strain evidence="2 3">SNA2</strain>
    </source>
</reference>
<keyword evidence="1" id="KW-0472">Membrane</keyword>
<organism evidence="2 3">
    <name type="scientific">Mucilaginibacter sabulilitoris</name>
    <dbReference type="NCBI Taxonomy" id="1173583"/>
    <lineage>
        <taxon>Bacteria</taxon>
        <taxon>Pseudomonadati</taxon>
        <taxon>Bacteroidota</taxon>
        <taxon>Sphingobacteriia</taxon>
        <taxon>Sphingobacteriales</taxon>
        <taxon>Sphingobacteriaceae</taxon>
        <taxon>Mucilaginibacter</taxon>
    </lineage>
</organism>
<keyword evidence="1" id="KW-1133">Transmembrane helix</keyword>